<gene>
    <name evidence="2" type="ORF">FF38_12079</name>
</gene>
<feature type="signal peptide" evidence="1">
    <location>
        <begin position="1"/>
        <end position="25"/>
    </location>
</feature>
<keyword evidence="3" id="KW-1185">Reference proteome</keyword>
<name>A0A0L0BRX1_LUCCU</name>
<dbReference type="PROSITE" id="PS51257">
    <property type="entry name" value="PROKAR_LIPOPROTEIN"/>
    <property type="match status" value="1"/>
</dbReference>
<evidence type="ECO:0000313" key="3">
    <source>
        <dbReference type="Proteomes" id="UP000037069"/>
    </source>
</evidence>
<keyword evidence="1" id="KW-0732">Signal</keyword>
<evidence type="ECO:0000256" key="1">
    <source>
        <dbReference type="SAM" id="SignalP"/>
    </source>
</evidence>
<sequence>MKFAAIFGVLVAFIAFLGCFTTTSASRDARPVQPRFNAPPPKPQRPIIYDTPIRRPDTFHSNGSFGLVVRQNAEHLLLPQVSHGYQQPGHIAIKQSQASYSFCLRLATIHSIKTTLLDLLLPALRQANRKAKFSANEPNTLPSVAFSNCICTVADFRANLSSV</sequence>
<evidence type="ECO:0008006" key="4">
    <source>
        <dbReference type="Google" id="ProtNLM"/>
    </source>
</evidence>
<accession>A0A0L0BRX1</accession>
<organism evidence="2 3">
    <name type="scientific">Lucilia cuprina</name>
    <name type="common">Green bottle fly</name>
    <name type="synonym">Australian sheep blowfly</name>
    <dbReference type="NCBI Taxonomy" id="7375"/>
    <lineage>
        <taxon>Eukaryota</taxon>
        <taxon>Metazoa</taxon>
        <taxon>Ecdysozoa</taxon>
        <taxon>Arthropoda</taxon>
        <taxon>Hexapoda</taxon>
        <taxon>Insecta</taxon>
        <taxon>Pterygota</taxon>
        <taxon>Neoptera</taxon>
        <taxon>Endopterygota</taxon>
        <taxon>Diptera</taxon>
        <taxon>Brachycera</taxon>
        <taxon>Muscomorpha</taxon>
        <taxon>Oestroidea</taxon>
        <taxon>Calliphoridae</taxon>
        <taxon>Luciliinae</taxon>
        <taxon>Lucilia</taxon>
    </lineage>
</organism>
<proteinExistence type="predicted"/>
<comment type="caution">
    <text evidence="2">The sequence shown here is derived from an EMBL/GenBank/DDBJ whole genome shotgun (WGS) entry which is preliminary data.</text>
</comment>
<dbReference type="EMBL" id="JRES01001567">
    <property type="protein sequence ID" value="KNC21949.1"/>
    <property type="molecule type" value="Genomic_DNA"/>
</dbReference>
<dbReference type="Proteomes" id="UP000037069">
    <property type="component" value="Unassembled WGS sequence"/>
</dbReference>
<reference evidence="2 3" key="1">
    <citation type="journal article" date="2015" name="Nat. Commun.">
        <title>Lucilia cuprina genome unlocks parasitic fly biology to underpin future interventions.</title>
        <authorList>
            <person name="Anstead C.A."/>
            <person name="Korhonen P.K."/>
            <person name="Young N.D."/>
            <person name="Hall R.S."/>
            <person name="Jex A.R."/>
            <person name="Murali S.C."/>
            <person name="Hughes D.S."/>
            <person name="Lee S.F."/>
            <person name="Perry T."/>
            <person name="Stroehlein A.J."/>
            <person name="Ansell B.R."/>
            <person name="Breugelmans B."/>
            <person name="Hofmann A."/>
            <person name="Qu J."/>
            <person name="Dugan S."/>
            <person name="Lee S.L."/>
            <person name="Chao H."/>
            <person name="Dinh H."/>
            <person name="Han Y."/>
            <person name="Doddapaneni H.V."/>
            <person name="Worley K.C."/>
            <person name="Muzny D.M."/>
            <person name="Ioannidis P."/>
            <person name="Waterhouse R.M."/>
            <person name="Zdobnov E.M."/>
            <person name="James P.J."/>
            <person name="Bagnall N.H."/>
            <person name="Kotze A.C."/>
            <person name="Gibbs R.A."/>
            <person name="Richards S."/>
            <person name="Batterham P."/>
            <person name="Gasser R.B."/>
        </authorList>
    </citation>
    <scope>NUCLEOTIDE SEQUENCE [LARGE SCALE GENOMIC DNA]</scope>
    <source>
        <strain evidence="2 3">LS</strain>
        <tissue evidence="2">Full body</tissue>
    </source>
</reference>
<evidence type="ECO:0000313" key="2">
    <source>
        <dbReference type="EMBL" id="KNC21949.1"/>
    </source>
</evidence>
<feature type="chain" id="PRO_5005535017" description="Secreted protein" evidence="1">
    <location>
        <begin position="26"/>
        <end position="163"/>
    </location>
</feature>
<protein>
    <recommendedName>
        <fullName evidence="4">Secreted protein</fullName>
    </recommendedName>
</protein>
<dbReference type="AlphaFoldDB" id="A0A0L0BRX1"/>